<dbReference type="GO" id="GO:0016747">
    <property type="term" value="F:acyltransferase activity, transferring groups other than amino-acyl groups"/>
    <property type="evidence" value="ECO:0007669"/>
    <property type="project" value="InterPro"/>
</dbReference>
<dbReference type="EMBL" id="UFTA01000002">
    <property type="protein sequence ID" value="SUU92541.1"/>
    <property type="molecule type" value="Genomic_DNA"/>
</dbReference>
<proteinExistence type="predicted"/>
<accession>A0A380WU14</accession>
<evidence type="ECO:0000313" key="2">
    <source>
        <dbReference type="EMBL" id="SUU92541.1"/>
    </source>
</evidence>
<dbReference type="PROSITE" id="PS51186">
    <property type="entry name" value="GNAT"/>
    <property type="match status" value="1"/>
</dbReference>
<dbReference type="AlphaFoldDB" id="A0A380WU14"/>
<dbReference type="RefSeq" id="WP_245943512.1">
    <property type="nucleotide sequence ID" value="NZ_CALTZC010000026.1"/>
</dbReference>
<dbReference type="CDD" id="cd04301">
    <property type="entry name" value="NAT_SF"/>
    <property type="match status" value="1"/>
</dbReference>
<reference evidence="2 3" key="1">
    <citation type="submission" date="2018-06" db="EMBL/GenBank/DDBJ databases">
        <authorList>
            <consortium name="Pathogen Informatics"/>
            <person name="Doyle S."/>
        </authorList>
    </citation>
    <scope>NUCLEOTIDE SEQUENCE [LARGE SCALE GENOMIC DNA]</scope>
    <source>
        <strain evidence="2 3">NCTC9810</strain>
    </source>
</reference>
<feature type="domain" description="N-acetyltransferase" evidence="1">
    <location>
        <begin position="4"/>
        <end position="138"/>
    </location>
</feature>
<dbReference type="Pfam" id="PF00583">
    <property type="entry name" value="Acetyltransf_1"/>
    <property type="match status" value="1"/>
</dbReference>
<sequence>MENIIYKEFGKEYIDQIIEIYKENSWYAYLDDLTILEKSIDNSLYILGAFENDKLIGFIRCVGDGYHVVYIQDLIIRPGYYRRSIGKNLYQKTSCKFKYVRQFLLITDANDKVSNNFYRKMEMIEGNTEYPVRTYIRQ</sequence>
<protein>
    <submittedName>
        <fullName evidence="2">Acetyltransferase (GNAT) family</fullName>
    </submittedName>
</protein>
<evidence type="ECO:0000259" key="1">
    <source>
        <dbReference type="PROSITE" id="PS51186"/>
    </source>
</evidence>
<gene>
    <name evidence="2" type="ORF">NCTC9810_00875</name>
</gene>
<dbReference type="Gene3D" id="3.40.630.30">
    <property type="match status" value="1"/>
</dbReference>
<dbReference type="InterPro" id="IPR000182">
    <property type="entry name" value="GNAT_dom"/>
</dbReference>
<evidence type="ECO:0000313" key="3">
    <source>
        <dbReference type="Proteomes" id="UP000255124"/>
    </source>
</evidence>
<organism evidence="2 3">
    <name type="scientific">Anaerococcus octavius</name>
    <dbReference type="NCBI Taxonomy" id="54007"/>
    <lineage>
        <taxon>Bacteria</taxon>
        <taxon>Bacillati</taxon>
        <taxon>Bacillota</taxon>
        <taxon>Tissierellia</taxon>
        <taxon>Tissierellales</taxon>
        <taxon>Peptoniphilaceae</taxon>
        <taxon>Anaerococcus</taxon>
    </lineage>
</organism>
<dbReference type="SUPFAM" id="SSF55729">
    <property type="entry name" value="Acyl-CoA N-acyltransferases (Nat)"/>
    <property type="match status" value="1"/>
</dbReference>
<dbReference type="Proteomes" id="UP000255124">
    <property type="component" value="Unassembled WGS sequence"/>
</dbReference>
<name>A0A380WU14_9FIRM</name>
<keyword evidence="2" id="KW-0808">Transferase</keyword>
<dbReference type="InterPro" id="IPR016181">
    <property type="entry name" value="Acyl_CoA_acyltransferase"/>
</dbReference>